<dbReference type="PROSITE" id="PS51384">
    <property type="entry name" value="FAD_FR"/>
    <property type="match status" value="1"/>
</dbReference>
<keyword evidence="8 11" id="KW-0472">Membrane</keyword>
<evidence type="ECO:0000256" key="2">
    <source>
        <dbReference type="ARBA" id="ARBA00012668"/>
    </source>
</evidence>
<evidence type="ECO:0000256" key="8">
    <source>
        <dbReference type="ARBA" id="ARBA00023136"/>
    </source>
</evidence>
<dbReference type="SUPFAM" id="SSF52343">
    <property type="entry name" value="Ferredoxin reductase-like, C-terminal NADP-linked domain"/>
    <property type="match status" value="1"/>
</dbReference>
<reference evidence="13 14" key="1">
    <citation type="submission" date="2016-03" db="EMBL/GenBank/DDBJ databases">
        <title>Comparative genomics of the ectomycorrhizal sister species Rhizopogon vinicolor and Rhizopogon vesiculosus (Basidiomycota: Boletales) reveals a divergence of the mating type B locus.</title>
        <authorList>
            <person name="Mujic A.B."/>
            <person name="Kuo A."/>
            <person name="Tritt A."/>
            <person name="Lipzen A."/>
            <person name="Chen C."/>
            <person name="Johnson J."/>
            <person name="Sharma A."/>
            <person name="Barry K."/>
            <person name="Grigoriev I.V."/>
            <person name="Spatafora J.W."/>
        </authorList>
    </citation>
    <scope>NUCLEOTIDE SEQUENCE [LARGE SCALE GENOMIC DNA]</scope>
    <source>
        <strain evidence="13 14">AM-OR11-056</strain>
    </source>
</reference>
<evidence type="ECO:0000256" key="11">
    <source>
        <dbReference type="SAM" id="Phobius"/>
    </source>
</evidence>
<dbReference type="GO" id="GO:0005886">
    <property type="term" value="C:plasma membrane"/>
    <property type="evidence" value="ECO:0007669"/>
    <property type="project" value="UniProtKB-SubCell"/>
</dbReference>
<dbReference type="EMBL" id="LVVM01002510">
    <property type="protein sequence ID" value="OJA16573.1"/>
    <property type="molecule type" value="Genomic_DNA"/>
</dbReference>
<keyword evidence="3" id="KW-0813">Transport</keyword>
<dbReference type="Proteomes" id="UP000183567">
    <property type="component" value="Unassembled WGS sequence"/>
</dbReference>
<evidence type="ECO:0000256" key="10">
    <source>
        <dbReference type="ARBA" id="ARBA00048483"/>
    </source>
</evidence>
<feature type="transmembrane region" description="Helical" evidence="11">
    <location>
        <begin position="20"/>
        <end position="39"/>
    </location>
</feature>
<dbReference type="InterPro" id="IPR013130">
    <property type="entry name" value="Fe3_Rdtase_TM_dom"/>
</dbReference>
<keyword evidence="14" id="KW-1185">Reference proteome</keyword>
<dbReference type="CDD" id="cd06186">
    <property type="entry name" value="NOX_Duox_like_FAD_NADP"/>
    <property type="match status" value="1"/>
</dbReference>
<keyword evidence="5 11" id="KW-0812">Transmembrane</keyword>
<feature type="transmembrane region" description="Helical" evidence="11">
    <location>
        <begin position="333"/>
        <end position="354"/>
    </location>
</feature>
<evidence type="ECO:0000256" key="4">
    <source>
        <dbReference type="ARBA" id="ARBA00022475"/>
    </source>
</evidence>
<dbReference type="EC" id="1.16.1.9" evidence="2"/>
<dbReference type="InterPro" id="IPR017938">
    <property type="entry name" value="Riboflavin_synthase-like_b-brl"/>
</dbReference>
<protein>
    <recommendedName>
        <fullName evidence="2">ferric-chelate reductase (NADPH)</fullName>
        <ecNumber evidence="2">1.16.1.9</ecNumber>
    </recommendedName>
</protein>
<feature type="transmembrane region" description="Helical" evidence="11">
    <location>
        <begin position="267"/>
        <end position="286"/>
    </location>
</feature>
<sequence length="637" mass="69971">MSAATQPTTPPSPVNPFDLAFHIDIFLIAFAGVFALFALPRAVARFSRVAEWRQGHILRAIPLERRAPRPPVMRSVQSLAFGAPAADNVTSEESHTLHSDTHLIRHPAAKQEGWSLPPHVRAWSSRVPTFGSILRYRLETGFSAGQALVLLVYFSVLVYAGLLKSNPFSDPLRTGFVAMSQIPIVYLLATKNNLLGMLIGAGYEKVGVYKILNQHAPTVYVQLNYIHRFAGIILVVASNVHSIGYIYEWTLDGTISDRIRHDPMVQWAFVTLISVDFLYIFSLPFFRRRAYNVFYCSHVVFFILFLPAVRPYICHISNLEIDIHIQVYGHQRSVFPYVIAAAGIFGLDLLIRLIKTRVYNARIRPIPDLMLTRIEIPQLNAGWRAGQHVRIRVLSSGLGWFGWAESHPFTIATAAKTPEGMILLCKKAGGWTGRLYEMAKVAGYGSDEGAFGRMVQVMIEGPYGGPGHCVFASYSAAIFFVGGSGITFALSAVQDILQRDSEGASRVKIIEVIWTVPDSASLTPLVPQFAALIQQSIYAPLKISVHYTRASDNPPGKDFLPPGLTLSAGRPKLAKVLDAVISRAVSYGSGVKASMDITGVVVGVCGPEGMGDEVAQAISQVDDGRRWAVGGIEMHEE</sequence>
<dbReference type="GO" id="GO:0006879">
    <property type="term" value="P:intracellular iron ion homeostasis"/>
    <property type="evidence" value="ECO:0007669"/>
    <property type="project" value="TreeGrafter"/>
</dbReference>
<dbReference type="GO" id="GO:0006826">
    <property type="term" value="P:iron ion transport"/>
    <property type="evidence" value="ECO:0007669"/>
    <property type="project" value="TreeGrafter"/>
</dbReference>
<feature type="transmembrane region" description="Helical" evidence="11">
    <location>
        <begin position="293"/>
        <end position="313"/>
    </location>
</feature>
<feature type="transmembrane region" description="Helical" evidence="11">
    <location>
        <begin position="225"/>
        <end position="247"/>
    </location>
</feature>
<evidence type="ECO:0000256" key="7">
    <source>
        <dbReference type="ARBA" id="ARBA00023065"/>
    </source>
</evidence>
<dbReference type="Pfam" id="PF08022">
    <property type="entry name" value="FAD_binding_8"/>
    <property type="match status" value="1"/>
</dbReference>
<keyword evidence="4" id="KW-1003">Cell membrane</keyword>
<evidence type="ECO:0000259" key="12">
    <source>
        <dbReference type="PROSITE" id="PS51384"/>
    </source>
</evidence>
<dbReference type="InterPro" id="IPR051410">
    <property type="entry name" value="Ferric/Cupric_Reductase"/>
</dbReference>
<dbReference type="InterPro" id="IPR017927">
    <property type="entry name" value="FAD-bd_FR_type"/>
</dbReference>
<accession>A0A1J8Q6E3</accession>
<proteinExistence type="predicted"/>
<comment type="subcellular location">
    <subcellularLocation>
        <location evidence="1">Cell membrane</location>
        <topology evidence="1">Multi-pass membrane protein</topology>
    </subcellularLocation>
</comment>
<dbReference type="Pfam" id="PF01794">
    <property type="entry name" value="Ferric_reduct"/>
    <property type="match status" value="1"/>
</dbReference>
<dbReference type="GO" id="GO:0015677">
    <property type="term" value="P:copper ion import"/>
    <property type="evidence" value="ECO:0007669"/>
    <property type="project" value="TreeGrafter"/>
</dbReference>
<dbReference type="PANTHER" id="PTHR32361:SF9">
    <property type="entry name" value="FERRIC REDUCTASE TRANSMEMBRANE COMPONENT 3-RELATED"/>
    <property type="match status" value="1"/>
</dbReference>
<dbReference type="STRING" id="180088.A0A1J8Q6E3"/>
<evidence type="ECO:0000256" key="3">
    <source>
        <dbReference type="ARBA" id="ARBA00022448"/>
    </source>
</evidence>
<evidence type="ECO:0000256" key="1">
    <source>
        <dbReference type="ARBA" id="ARBA00004651"/>
    </source>
</evidence>
<feature type="transmembrane region" description="Helical" evidence="11">
    <location>
        <begin position="182"/>
        <end position="204"/>
    </location>
</feature>
<dbReference type="Gene3D" id="3.40.50.80">
    <property type="entry name" value="Nucleotide-binding domain of ferredoxin-NADP reductase (FNR) module"/>
    <property type="match status" value="1"/>
</dbReference>
<dbReference type="OrthoDB" id="17725at2759"/>
<dbReference type="SUPFAM" id="SSF63380">
    <property type="entry name" value="Riboflavin synthase domain-like"/>
    <property type="match status" value="1"/>
</dbReference>
<comment type="catalytic activity">
    <reaction evidence="10">
        <text>2 a Fe(II)-siderophore + NADP(+) + H(+) = 2 a Fe(III)-siderophore + NADPH</text>
        <dbReference type="Rhea" id="RHEA:28795"/>
        <dbReference type="Rhea" id="RHEA-COMP:11342"/>
        <dbReference type="Rhea" id="RHEA-COMP:11344"/>
        <dbReference type="ChEBI" id="CHEBI:15378"/>
        <dbReference type="ChEBI" id="CHEBI:29033"/>
        <dbReference type="ChEBI" id="CHEBI:29034"/>
        <dbReference type="ChEBI" id="CHEBI:57783"/>
        <dbReference type="ChEBI" id="CHEBI:58349"/>
        <dbReference type="EC" id="1.16.1.9"/>
    </reaction>
</comment>
<dbReference type="SFLD" id="SFLDG01168">
    <property type="entry name" value="Ferric_reductase_subgroup_(FRE"/>
    <property type="match status" value="1"/>
</dbReference>
<organism evidence="13 14">
    <name type="scientific">Rhizopogon vesiculosus</name>
    <dbReference type="NCBI Taxonomy" id="180088"/>
    <lineage>
        <taxon>Eukaryota</taxon>
        <taxon>Fungi</taxon>
        <taxon>Dikarya</taxon>
        <taxon>Basidiomycota</taxon>
        <taxon>Agaricomycotina</taxon>
        <taxon>Agaricomycetes</taxon>
        <taxon>Agaricomycetidae</taxon>
        <taxon>Boletales</taxon>
        <taxon>Suillineae</taxon>
        <taxon>Rhizopogonaceae</taxon>
        <taxon>Rhizopogon</taxon>
    </lineage>
</organism>
<keyword evidence="6 11" id="KW-1133">Transmembrane helix</keyword>
<dbReference type="PANTHER" id="PTHR32361">
    <property type="entry name" value="FERRIC/CUPRIC REDUCTASE TRANSMEMBRANE COMPONENT"/>
    <property type="match status" value="1"/>
</dbReference>
<dbReference type="GO" id="GO:0052851">
    <property type="term" value="F:ferric-chelate reductase (NADPH) activity"/>
    <property type="evidence" value="ECO:0007669"/>
    <property type="project" value="UniProtKB-EC"/>
</dbReference>
<dbReference type="AlphaFoldDB" id="A0A1J8Q6E3"/>
<evidence type="ECO:0000256" key="9">
    <source>
        <dbReference type="ARBA" id="ARBA00023180"/>
    </source>
</evidence>
<dbReference type="InterPro" id="IPR039261">
    <property type="entry name" value="FNR_nucleotide-bd"/>
</dbReference>
<gene>
    <name evidence="13" type="ORF">AZE42_03834</name>
</gene>
<keyword evidence="7" id="KW-0406">Ion transport</keyword>
<dbReference type="SFLD" id="SFLDS00052">
    <property type="entry name" value="Ferric_Reductase_Domain"/>
    <property type="match status" value="1"/>
</dbReference>
<name>A0A1J8Q6E3_9AGAM</name>
<dbReference type="InterPro" id="IPR013112">
    <property type="entry name" value="FAD-bd_8"/>
</dbReference>
<evidence type="ECO:0000313" key="14">
    <source>
        <dbReference type="Proteomes" id="UP000183567"/>
    </source>
</evidence>
<evidence type="ECO:0000256" key="6">
    <source>
        <dbReference type="ARBA" id="ARBA00022989"/>
    </source>
</evidence>
<evidence type="ECO:0000256" key="5">
    <source>
        <dbReference type="ARBA" id="ARBA00022692"/>
    </source>
</evidence>
<keyword evidence="9" id="KW-0325">Glycoprotein</keyword>
<feature type="transmembrane region" description="Helical" evidence="11">
    <location>
        <begin position="142"/>
        <end position="162"/>
    </location>
</feature>
<comment type="caution">
    <text evidence="13">The sequence shown here is derived from an EMBL/GenBank/DDBJ whole genome shotgun (WGS) entry which is preliminary data.</text>
</comment>
<feature type="domain" description="FAD-binding FR-type" evidence="12">
    <location>
        <begin position="351"/>
        <end position="469"/>
    </location>
</feature>
<evidence type="ECO:0000313" key="13">
    <source>
        <dbReference type="EMBL" id="OJA16573.1"/>
    </source>
</evidence>